<dbReference type="CDD" id="cd00882">
    <property type="entry name" value="Ras_like_GTPase"/>
    <property type="match status" value="1"/>
</dbReference>
<dbReference type="Gene3D" id="3.40.50.300">
    <property type="entry name" value="P-loop containing nucleotide triphosphate hydrolases"/>
    <property type="match status" value="1"/>
</dbReference>
<accession>A0A6A5Y4S3</accession>
<organism evidence="2 3">
    <name type="scientific">Aaosphaeria arxii CBS 175.79</name>
    <dbReference type="NCBI Taxonomy" id="1450172"/>
    <lineage>
        <taxon>Eukaryota</taxon>
        <taxon>Fungi</taxon>
        <taxon>Dikarya</taxon>
        <taxon>Ascomycota</taxon>
        <taxon>Pezizomycotina</taxon>
        <taxon>Dothideomycetes</taxon>
        <taxon>Pleosporomycetidae</taxon>
        <taxon>Pleosporales</taxon>
        <taxon>Pleosporales incertae sedis</taxon>
        <taxon>Aaosphaeria</taxon>
    </lineage>
</organism>
<dbReference type="EMBL" id="ML978066">
    <property type="protein sequence ID" value="KAF2020508.1"/>
    <property type="molecule type" value="Genomic_DNA"/>
</dbReference>
<dbReference type="GeneID" id="54288851"/>
<dbReference type="SUPFAM" id="SSF52540">
    <property type="entry name" value="P-loop containing nucleoside triphosphate hydrolases"/>
    <property type="match status" value="1"/>
</dbReference>
<dbReference type="AlphaFoldDB" id="A0A6A5Y4S3"/>
<gene>
    <name evidence="2" type="ORF">BU24DRAFT_456578</name>
</gene>
<keyword evidence="3" id="KW-1185">Reference proteome</keyword>
<dbReference type="OrthoDB" id="3598281at2759"/>
<feature type="compositionally biased region" description="Polar residues" evidence="1">
    <location>
        <begin position="15"/>
        <end position="40"/>
    </location>
</feature>
<sequence>MPISPLKSPLFEPTRSLQIPQSEIQLPSPVTSKTESSVSQEEPGVCKGSLLLSRPAGFKRVPRKEAKDNNRTRKRKNEGTSRLEAHFQSVSDQFRSQDDDERDIVYDPKTETLPDLPMYHPDFALAEGRTKEMIRQLQLVVSDSTEENAELKHMLTHLHNLQDPTYPRPSLVCFLGSSGVGKSCLINSLLDIDGLSLVSSGSVGTLVPITYQAALENQETRFVAQMELFPIDKCESLIKLSLKDYWNHFLKPEEEEGPRDTDQIDLGMPAKKLSWRSLLIVLNLRMTKMLRHFWRRRRHPMILES</sequence>
<dbReference type="InterPro" id="IPR027417">
    <property type="entry name" value="P-loop_NTPase"/>
</dbReference>
<name>A0A6A5Y4S3_9PLEO</name>
<evidence type="ECO:0000313" key="2">
    <source>
        <dbReference type="EMBL" id="KAF2020508.1"/>
    </source>
</evidence>
<feature type="region of interest" description="Disordered" evidence="1">
    <location>
        <begin position="1"/>
        <end position="99"/>
    </location>
</feature>
<evidence type="ECO:0000256" key="1">
    <source>
        <dbReference type="SAM" id="MobiDB-lite"/>
    </source>
</evidence>
<dbReference type="RefSeq" id="XP_033388847.1">
    <property type="nucleotide sequence ID" value="XM_033531454.1"/>
</dbReference>
<evidence type="ECO:0000313" key="3">
    <source>
        <dbReference type="Proteomes" id="UP000799778"/>
    </source>
</evidence>
<feature type="compositionally biased region" description="Basic and acidic residues" evidence="1">
    <location>
        <begin position="63"/>
        <end position="85"/>
    </location>
</feature>
<dbReference type="Proteomes" id="UP000799778">
    <property type="component" value="Unassembled WGS sequence"/>
</dbReference>
<reference evidence="2" key="1">
    <citation type="journal article" date="2020" name="Stud. Mycol.">
        <title>101 Dothideomycetes genomes: a test case for predicting lifestyles and emergence of pathogens.</title>
        <authorList>
            <person name="Haridas S."/>
            <person name="Albert R."/>
            <person name="Binder M."/>
            <person name="Bloem J."/>
            <person name="Labutti K."/>
            <person name="Salamov A."/>
            <person name="Andreopoulos B."/>
            <person name="Baker S."/>
            <person name="Barry K."/>
            <person name="Bills G."/>
            <person name="Bluhm B."/>
            <person name="Cannon C."/>
            <person name="Castanera R."/>
            <person name="Culley D."/>
            <person name="Daum C."/>
            <person name="Ezra D."/>
            <person name="Gonzalez J."/>
            <person name="Henrissat B."/>
            <person name="Kuo A."/>
            <person name="Liang C."/>
            <person name="Lipzen A."/>
            <person name="Lutzoni F."/>
            <person name="Magnuson J."/>
            <person name="Mondo S."/>
            <person name="Nolan M."/>
            <person name="Ohm R."/>
            <person name="Pangilinan J."/>
            <person name="Park H.-J."/>
            <person name="Ramirez L."/>
            <person name="Alfaro M."/>
            <person name="Sun H."/>
            <person name="Tritt A."/>
            <person name="Yoshinaga Y."/>
            <person name="Zwiers L.-H."/>
            <person name="Turgeon B."/>
            <person name="Goodwin S."/>
            <person name="Spatafora J."/>
            <person name="Crous P."/>
            <person name="Grigoriev I."/>
        </authorList>
    </citation>
    <scope>NUCLEOTIDE SEQUENCE</scope>
    <source>
        <strain evidence="2">CBS 175.79</strain>
    </source>
</reference>
<proteinExistence type="predicted"/>
<protein>
    <submittedName>
        <fullName evidence="2">Uncharacterized protein</fullName>
    </submittedName>
</protein>